<accession>A0ABS0E0Z1</accession>
<protein>
    <submittedName>
        <fullName evidence="1">DUF2971 domain-containing protein</fullName>
    </submittedName>
</protein>
<organism evidence="1 2">
    <name type="scientific">Rahnella laticis</name>
    <dbReference type="NCBI Taxonomy" id="2787622"/>
    <lineage>
        <taxon>Bacteria</taxon>
        <taxon>Pseudomonadati</taxon>
        <taxon>Pseudomonadota</taxon>
        <taxon>Gammaproteobacteria</taxon>
        <taxon>Enterobacterales</taxon>
        <taxon>Yersiniaceae</taxon>
        <taxon>Rahnella</taxon>
    </lineage>
</organism>
<dbReference type="RefSeq" id="WP_195813238.1">
    <property type="nucleotide sequence ID" value="NZ_JADOBI010000002.1"/>
</dbReference>
<proteinExistence type="predicted"/>
<comment type="caution">
    <text evidence="1">The sequence shown here is derived from an EMBL/GenBank/DDBJ whole genome shotgun (WGS) entry which is preliminary data.</text>
</comment>
<name>A0ABS0E0Z1_9GAMM</name>
<sequence length="285" mass="34147">MKPKNKILIDPKLLDEVILWRYMSLDKFIHLIDSKTIFLSPISYFKNSDPLEGYLPKKFHMDMENTLRSMRESLEPDYKDMPGEMKDWLKEWNATSDLRMELMKEKTRGRQSICCWYESQFESEAMWKLYGDNGKSIAIKTTVGALKKSIESENNDNLVYLNRIKYLNFDDVFLKEEVLLENNRAIASILFKRKEYEHEKEVRLYYKPDEYDLFNPQHTMFTDYWEKYTIKPYFVNVNINEMIHDVIISPFVSEPYESSVKAICSKYELNNCKVYKSALLDKYDF</sequence>
<reference evidence="1 2" key="1">
    <citation type="submission" date="2020-11" db="EMBL/GenBank/DDBJ databases">
        <title>Taxonomic investigation of Rahnella strains.</title>
        <authorList>
            <person name="Lee S.D."/>
        </authorList>
    </citation>
    <scope>NUCLEOTIDE SEQUENCE [LARGE SCALE GENOMIC DNA]</scope>
    <source>
        <strain evidence="1 2">SAP-17</strain>
    </source>
</reference>
<gene>
    <name evidence="1" type="ORF">IV433_04775</name>
</gene>
<dbReference type="Proteomes" id="UP000636811">
    <property type="component" value="Unassembled WGS sequence"/>
</dbReference>
<evidence type="ECO:0000313" key="1">
    <source>
        <dbReference type="EMBL" id="MBF7978721.1"/>
    </source>
</evidence>
<keyword evidence="2" id="KW-1185">Reference proteome</keyword>
<dbReference type="EMBL" id="JADOBI010000002">
    <property type="protein sequence ID" value="MBF7978721.1"/>
    <property type="molecule type" value="Genomic_DNA"/>
</dbReference>
<dbReference type="InterPro" id="IPR021352">
    <property type="entry name" value="DUF2971"/>
</dbReference>
<evidence type="ECO:0000313" key="2">
    <source>
        <dbReference type="Proteomes" id="UP000636811"/>
    </source>
</evidence>
<dbReference type="Pfam" id="PF11185">
    <property type="entry name" value="DUF2971"/>
    <property type="match status" value="1"/>
</dbReference>